<dbReference type="AlphaFoldDB" id="A0A3B6GVT9"/>
<dbReference type="Gramene" id="TraesJAG3D03G01886790.1">
    <property type="protein sequence ID" value="TraesJAG3D03G01886790.1.CDS1"/>
    <property type="gene ID" value="TraesJAG3D03G01886790"/>
</dbReference>
<dbReference type="Gramene" id="TraesNOR3D03G01904700.1">
    <property type="protein sequence ID" value="TraesNOR3D03G01904700.1.CDS1"/>
    <property type="gene ID" value="TraesNOR3D03G01904700"/>
</dbReference>
<dbReference type="Gramene" id="TraesWEE_scaffold_042929_01G000100.1">
    <property type="protein sequence ID" value="TraesWEE_scaffold_042929_01G000100.1"/>
    <property type="gene ID" value="TraesWEE_scaffold_042929_01G000100"/>
</dbReference>
<dbReference type="Gramene" id="TraesCS3D03G0469600.1">
    <property type="protein sequence ID" value="TraesCS3D03G0469600.1.CDS1"/>
    <property type="gene ID" value="TraesCS3D03G0469600"/>
</dbReference>
<accession>A0A3B6GVT9</accession>
<evidence type="ECO:0000313" key="1">
    <source>
        <dbReference type="EnsemblPlants" id="TraesCS3D02G202700.1.cds1"/>
    </source>
</evidence>
<name>A0A3B6GVT9_WHEAT</name>
<dbReference type="Proteomes" id="UP000019116">
    <property type="component" value="Chromosome 3D"/>
</dbReference>
<dbReference type="Gramene" id="TraesRN3D0100494400.1">
    <property type="protein sequence ID" value="TraesRN3D0100494400.1"/>
    <property type="gene ID" value="TraesRN3D0100494400"/>
</dbReference>
<sequence>MTPMSTSSTRCRKDRDGELARRTPAIHFVMLELEDGGVAPVGDAANVYFVKLEPGGVELAGIPPCAAEEGETELARTTPDFFFIKLVPWRMETELARTTPVVFFIKPATWRTKAWRLATMLPPCHVG</sequence>
<dbReference type="Gramene" id="TraesLDM3D03G01876440.1">
    <property type="protein sequence ID" value="TraesLDM3D03G01876440.1.CDS1"/>
    <property type="gene ID" value="TraesLDM3D03G01876440"/>
</dbReference>
<dbReference type="Gramene" id="TraesCAD_scaffold_029122_01G000100.1">
    <property type="protein sequence ID" value="TraesCAD_scaffold_029122_01G000100.1"/>
    <property type="gene ID" value="TraesCAD_scaffold_029122_01G000100"/>
</dbReference>
<protein>
    <submittedName>
        <fullName evidence="1">Uncharacterized protein</fullName>
    </submittedName>
</protein>
<keyword evidence="2" id="KW-1185">Reference proteome</keyword>
<proteinExistence type="predicted"/>
<reference evidence="1" key="2">
    <citation type="submission" date="2018-10" db="UniProtKB">
        <authorList>
            <consortium name="EnsemblPlants"/>
        </authorList>
    </citation>
    <scope>IDENTIFICATION</scope>
</reference>
<evidence type="ECO:0000313" key="2">
    <source>
        <dbReference type="Proteomes" id="UP000019116"/>
    </source>
</evidence>
<dbReference type="EnsemblPlants" id="TraesCS3D02G202700.1">
    <property type="protein sequence ID" value="TraesCS3D02G202700.1.cds1"/>
    <property type="gene ID" value="TraesCS3D02G202700"/>
</dbReference>
<dbReference type="OMA" id="PWRMETE"/>
<dbReference type="Gramene" id="TraesROB_scaffold_046259_01G000100.1">
    <property type="protein sequence ID" value="TraesROB_scaffold_046259_01G000100.1"/>
    <property type="gene ID" value="TraesROB_scaffold_046259_01G000100"/>
</dbReference>
<dbReference type="Gramene" id="TraesARI3D03G01911280.1">
    <property type="protein sequence ID" value="TraesARI3D03G01911280.1.CDS1"/>
    <property type="gene ID" value="TraesARI3D03G01911280"/>
</dbReference>
<dbReference type="Gramene" id="TraesMAC3D03G01876510.1">
    <property type="protein sequence ID" value="TraesMAC3D03G01876510.1.CDS1"/>
    <property type="gene ID" value="TraesMAC3D03G01876510"/>
</dbReference>
<dbReference type="Gramene" id="TraesCLE_scaffold_027583_01G000100.1">
    <property type="protein sequence ID" value="TraesCLE_scaffold_027583_01G000100.1"/>
    <property type="gene ID" value="TraesCLE_scaffold_027583_01G000100"/>
</dbReference>
<reference evidence="1" key="1">
    <citation type="submission" date="2018-08" db="EMBL/GenBank/DDBJ databases">
        <authorList>
            <person name="Rossello M."/>
        </authorList>
    </citation>
    <scope>NUCLEOTIDE SEQUENCE [LARGE SCALE GENOMIC DNA]</scope>
    <source>
        <strain evidence="1">cv. Chinese Spring</strain>
    </source>
</reference>
<organism evidence="1">
    <name type="scientific">Triticum aestivum</name>
    <name type="common">Wheat</name>
    <dbReference type="NCBI Taxonomy" id="4565"/>
    <lineage>
        <taxon>Eukaryota</taxon>
        <taxon>Viridiplantae</taxon>
        <taxon>Streptophyta</taxon>
        <taxon>Embryophyta</taxon>
        <taxon>Tracheophyta</taxon>
        <taxon>Spermatophyta</taxon>
        <taxon>Magnoliopsida</taxon>
        <taxon>Liliopsida</taxon>
        <taxon>Poales</taxon>
        <taxon>Poaceae</taxon>
        <taxon>BOP clade</taxon>
        <taxon>Pooideae</taxon>
        <taxon>Triticodae</taxon>
        <taxon>Triticeae</taxon>
        <taxon>Triticinae</taxon>
        <taxon>Triticum</taxon>
    </lineage>
</organism>
<dbReference type="Gramene" id="TraesLAC3D03G01819620.1">
    <property type="protein sequence ID" value="TraesLAC3D03G01819620.1.CDS1"/>
    <property type="gene ID" value="TraesLAC3D03G01819620"/>
</dbReference>
<dbReference type="Gramene" id="TraesCS3D02G202700.1">
    <property type="protein sequence ID" value="TraesCS3D02G202700.1.cds1"/>
    <property type="gene ID" value="TraesCS3D02G202700"/>
</dbReference>